<dbReference type="EMBL" id="FMWG01000004">
    <property type="protein sequence ID" value="SCZ60372.1"/>
    <property type="molecule type" value="Genomic_DNA"/>
</dbReference>
<evidence type="ECO:0000313" key="2">
    <source>
        <dbReference type="Proteomes" id="UP000198767"/>
    </source>
</evidence>
<sequence length="105" mass="11874">MAQITDIEFDGTSHKFDMAVGSTGMKSARDNTIKGIDAGCKGICARSHVYIDKAWSDRLPSKSEIEEDMRDFTFKPDLMTSRLTRQWKITSELNGSIVYRPEPQL</sequence>
<organism evidence="1 2">
    <name type="scientific">Epibacterium ulvae</name>
    <dbReference type="NCBI Taxonomy" id="1156985"/>
    <lineage>
        <taxon>Bacteria</taxon>
        <taxon>Pseudomonadati</taxon>
        <taxon>Pseudomonadota</taxon>
        <taxon>Alphaproteobacteria</taxon>
        <taxon>Rhodobacterales</taxon>
        <taxon>Roseobacteraceae</taxon>
        <taxon>Epibacterium</taxon>
    </lineage>
</organism>
<dbReference type="RefSeq" id="WP_090217759.1">
    <property type="nucleotide sequence ID" value="NZ_FMWG01000004.1"/>
</dbReference>
<proteinExistence type="predicted"/>
<dbReference type="AlphaFoldDB" id="A0A1G5QFC5"/>
<dbReference type="GO" id="GO:0051536">
    <property type="term" value="F:iron-sulfur cluster binding"/>
    <property type="evidence" value="ECO:0007669"/>
    <property type="project" value="InterPro"/>
</dbReference>
<reference evidence="1 2" key="1">
    <citation type="submission" date="2016-10" db="EMBL/GenBank/DDBJ databases">
        <authorList>
            <person name="de Groot N.N."/>
        </authorList>
    </citation>
    <scope>NUCLEOTIDE SEQUENCE [LARGE SCALE GENOMIC DNA]</scope>
    <source>
        <strain evidence="1 2">U95</strain>
    </source>
</reference>
<dbReference type="STRING" id="1156985.SAMN04488118_10472"/>
<dbReference type="Gene3D" id="3.10.20.30">
    <property type="match status" value="1"/>
</dbReference>
<name>A0A1G5QFC5_9RHOB</name>
<protein>
    <submittedName>
        <fullName evidence="1">Ferredoxin, 2Fe-2S</fullName>
    </submittedName>
</protein>
<evidence type="ECO:0000313" key="1">
    <source>
        <dbReference type="EMBL" id="SCZ60372.1"/>
    </source>
</evidence>
<dbReference type="InterPro" id="IPR036010">
    <property type="entry name" value="2Fe-2S_ferredoxin-like_sf"/>
</dbReference>
<dbReference type="OrthoDB" id="9799640at2"/>
<keyword evidence="2" id="KW-1185">Reference proteome</keyword>
<dbReference type="Proteomes" id="UP000198767">
    <property type="component" value="Unassembled WGS sequence"/>
</dbReference>
<gene>
    <name evidence="1" type="ORF">SAMN04488118_10472</name>
</gene>
<accession>A0A1G5QFC5</accession>
<dbReference type="SUPFAM" id="SSF54292">
    <property type="entry name" value="2Fe-2S ferredoxin-like"/>
    <property type="match status" value="1"/>
</dbReference>
<dbReference type="InterPro" id="IPR012675">
    <property type="entry name" value="Beta-grasp_dom_sf"/>
</dbReference>